<evidence type="ECO:0000256" key="2">
    <source>
        <dbReference type="ARBA" id="ARBA00022723"/>
    </source>
</evidence>
<evidence type="ECO:0000256" key="5">
    <source>
        <dbReference type="ARBA" id="ARBA00022833"/>
    </source>
</evidence>
<feature type="domain" description="C2H2-type" evidence="9">
    <location>
        <begin position="374"/>
        <end position="403"/>
    </location>
</feature>
<dbReference type="GO" id="GO:0005634">
    <property type="term" value="C:nucleus"/>
    <property type="evidence" value="ECO:0007669"/>
    <property type="project" value="UniProtKB-SubCell"/>
</dbReference>
<reference evidence="11" key="1">
    <citation type="submission" date="2015-02" db="EMBL/GenBank/DDBJ databases">
        <title>Genome sequencing for Strongylocentrotus purpuratus.</title>
        <authorList>
            <person name="Murali S."/>
            <person name="Liu Y."/>
            <person name="Vee V."/>
            <person name="English A."/>
            <person name="Wang M."/>
            <person name="Skinner E."/>
            <person name="Han Y."/>
            <person name="Muzny D.M."/>
            <person name="Worley K.C."/>
            <person name="Gibbs R.A."/>
        </authorList>
    </citation>
    <scope>NUCLEOTIDE SEQUENCE</scope>
</reference>
<keyword evidence="11" id="KW-1185">Reference proteome</keyword>
<dbReference type="PROSITE" id="PS50157">
    <property type="entry name" value="ZINC_FINGER_C2H2_2"/>
    <property type="match status" value="4"/>
</dbReference>
<evidence type="ECO:0000256" key="8">
    <source>
        <dbReference type="SAM" id="MobiDB-lite"/>
    </source>
</evidence>
<dbReference type="OrthoDB" id="654211at2759"/>
<dbReference type="OMA" id="ENCINRQ"/>
<dbReference type="GeneID" id="588061"/>
<dbReference type="InterPro" id="IPR013087">
    <property type="entry name" value="Znf_C2H2_type"/>
</dbReference>
<keyword evidence="4 7" id="KW-0863">Zinc-finger</keyword>
<feature type="domain" description="C2H2-type" evidence="9">
    <location>
        <begin position="318"/>
        <end position="345"/>
    </location>
</feature>
<keyword evidence="5" id="KW-0862">Zinc</keyword>
<dbReference type="FunFam" id="3.30.160.60:FF:002343">
    <property type="entry name" value="Zinc finger protein 33A"/>
    <property type="match status" value="1"/>
</dbReference>
<evidence type="ECO:0000256" key="6">
    <source>
        <dbReference type="ARBA" id="ARBA00023242"/>
    </source>
</evidence>
<dbReference type="SUPFAM" id="SSF57667">
    <property type="entry name" value="beta-beta-alpha zinc fingers"/>
    <property type="match status" value="2"/>
</dbReference>
<dbReference type="RefSeq" id="XP_792855.3">
    <property type="nucleotide sequence ID" value="XM_787762.4"/>
</dbReference>
<dbReference type="Gene3D" id="3.30.160.60">
    <property type="entry name" value="Classic Zinc Finger"/>
    <property type="match status" value="4"/>
</dbReference>
<evidence type="ECO:0000259" key="9">
    <source>
        <dbReference type="PROSITE" id="PS50157"/>
    </source>
</evidence>
<dbReference type="FunFam" id="3.30.160.60:FF:000557">
    <property type="entry name" value="zinc finger and SCAN domain-containing protein 29"/>
    <property type="match status" value="1"/>
</dbReference>
<name>A0A7M7TH64_STRPU</name>
<evidence type="ECO:0000256" key="3">
    <source>
        <dbReference type="ARBA" id="ARBA00022737"/>
    </source>
</evidence>
<evidence type="ECO:0000256" key="7">
    <source>
        <dbReference type="PROSITE-ProRule" id="PRU00042"/>
    </source>
</evidence>
<feature type="domain" description="C2H2-type" evidence="9">
    <location>
        <begin position="346"/>
        <end position="373"/>
    </location>
</feature>
<feature type="compositionally biased region" description="Low complexity" evidence="8">
    <location>
        <begin position="231"/>
        <end position="242"/>
    </location>
</feature>
<dbReference type="InterPro" id="IPR050331">
    <property type="entry name" value="Zinc_finger"/>
</dbReference>
<proteinExistence type="predicted"/>
<dbReference type="InParanoid" id="A0A7M7TH64"/>
<evidence type="ECO:0000313" key="10">
    <source>
        <dbReference type="EnsemblMetazoa" id="XP_792855"/>
    </source>
</evidence>
<dbReference type="Proteomes" id="UP000007110">
    <property type="component" value="Unassembled WGS sequence"/>
</dbReference>
<protein>
    <recommendedName>
        <fullName evidence="9">C2H2-type domain-containing protein</fullName>
    </recommendedName>
</protein>
<dbReference type="PROSITE" id="PS00028">
    <property type="entry name" value="ZINC_FINGER_C2H2_1"/>
    <property type="match status" value="4"/>
</dbReference>
<dbReference type="Pfam" id="PF00096">
    <property type="entry name" value="zf-C2H2"/>
    <property type="match status" value="3"/>
</dbReference>
<dbReference type="EnsemblMetazoa" id="XM_787762">
    <property type="protein sequence ID" value="XP_792855"/>
    <property type="gene ID" value="LOC588061"/>
</dbReference>
<keyword evidence="2" id="KW-0479">Metal-binding</keyword>
<dbReference type="GO" id="GO:0006357">
    <property type="term" value="P:regulation of transcription by RNA polymerase II"/>
    <property type="evidence" value="ECO:0000318"/>
    <property type="project" value="GO_Central"/>
</dbReference>
<dbReference type="AlphaFoldDB" id="A0A7M7TH64"/>
<dbReference type="GO" id="GO:0008270">
    <property type="term" value="F:zinc ion binding"/>
    <property type="evidence" value="ECO:0007669"/>
    <property type="project" value="UniProtKB-KW"/>
</dbReference>
<dbReference type="GO" id="GO:0000978">
    <property type="term" value="F:RNA polymerase II cis-regulatory region sequence-specific DNA binding"/>
    <property type="evidence" value="ECO:0000318"/>
    <property type="project" value="GO_Central"/>
</dbReference>
<dbReference type="PANTHER" id="PTHR16515">
    <property type="entry name" value="PR DOMAIN ZINC FINGER PROTEIN"/>
    <property type="match status" value="1"/>
</dbReference>
<dbReference type="FunFam" id="3.30.160.60:FF:000125">
    <property type="entry name" value="Putative zinc finger protein 143"/>
    <property type="match status" value="1"/>
</dbReference>
<feature type="region of interest" description="Disordered" evidence="8">
    <location>
        <begin position="218"/>
        <end position="242"/>
    </location>
</feature>
<evidence type="ECO:0000256" key="1">
    <source>
        <dbReference type="ARBA" id="ARBA00004123"/>
    </source>
</evidence>
<evidence type="ECO:0000256" key="4">
    <source>
        <dbReference type="ARBA" id="ARBA00022771"/>
    </source>
</evidence>
<organism evidence="10 11">
    <name type="scientific">Strongylocentrotus purpuratus</name>
    <name type="common">Purple sea urchin</name>
    <dbReference type="NCBI Taxonomy" id="7668"/>
    <lineage>
        <taxon>Eukaryota</taxon>
        <taxon>Metazoa</taxon>
        <taxon>Echinodermata</taxon>
        <taxon>Eleutherozoa</taxon>
        <taxon>Echinozoa</taxon>
        <taxon>Echinoidea</taxon>
        <taxon>Euechinoidea</taxon>
        <taxon>Echinacea</taxon>
        <taxon>Camarodonta</taxon>
        <taxon>Echinidea</taxon>
        <taxon>Strongylocentrotidae</taxon>
        <taxon>Strongylocentrotus</taxon>
    </lineage>
</organism>
<dbReference type="GO" id="GO:0000981">
    <property type="term" value="F:DNA-binding transcription factor activity, RNA polymerase II-specific"/>
    <property type="evidence" value="ECO:0000318"/>
    <property type="project" value="GO_Central"/>
</dbReference>
<evidence type="ECO:0000313" key="11">
    <source>
        <dbReference type="Proteomes" id="UP000007110"/>
    </source>
</evidence>
<accession>A0A7M7TH64</accession>
<reference evidence="10" key="2">
    <citation type="submission" date="2021-01" db="UniProtKB">
        <authorList>
            <consortium name="EnsemblMetazoa"/>
        </authorList>
    </citation>
    <scope>IDENTIFICATION</scope>
</reference>
<dbReference type="KEGG" id="spu:588061"/>
<feature type="compositionally biased region" description="Polar residues" evidence="8">
    <location>
        <begin position="218"/>
        <end position="228"/>
    </location>
</feature>
<keyword evidence="3" id="KW-0677">Repeat</keyword>
<dbReference type="SMART" id="SM00355">
    <property type="entry name" value="ZnF_C2H2"/>
    <property type="match status" value="4"/>
</dbReference>
<keyword evidence="6" id="KW-0539">Nucleus</keyword>
<sequence>MSALMFENCINRQEMLESRHSELSSSSEQHELFAINLYSKDLFGVTFYNASSLQYTSMSPLPFGITSNHNDYAMDRLHAASSLLSLGSKGDLLPITIETQEPDFNKAIASVIWSRHHHQTPSTIFKCGVPNCPLCPARDTSSTILTGQVDIQRSDREPTKSSRRSTVVNWLVSSSSSTPLSTAPSSGSVIYGTVPSNSQPLPPYLASSQRSWPAPASLTGSVYSNSDTEGSRSSPTSSLPSPSYLTEIIRCSPMVPASTPDISAMPTKRQRLHETSNTSLNLPGERQLSFSCKFCPKRFTQASSCSFHQRTHTGARPFQCPSCSKAFAQRTSLRTHLRTHTGDRPYCCQDCQQRFGDLSTLTKHRRTHTGERPYRCQHEGCQRAFAQSGNLKRHYRTHLLDRKLEMITV</sequence>
<dbReference type="PANTHER" id="PTHR16515:SF57">
    <property type="entry name" value="ZINC FINGER PROTEIN 154-LIKE"/>
    <property type="match status" value="1"/>
</dbReference>
<dbReference type="InterPro" id="IPR036236">
    <property type="entry name" value="Znf_C2H2_sf"/>
</dbReference>
<feature type="domain" description="C2H2-type" evidence="9">
    <location>
        <begin position="290"/>
        <end position="317"/>
    </location>
</feature>
<comment type="subcellular location">
    <subcellularLocation>
        <location evidence="1">Nucleus</location>
    </subcellularLocation>
</comment>